<gene>
    <name evidence="2" type="ORF">F6R98_12930</name>
</gene>
<sequence>MIKRCRVRLLHVCGFGRNSFPASSDKRYFRLQAPVLYREMNMHRFKSRVALPAAFCCAITAGGAGNAQQSDDKAMPLGDGRAGSMPLRGHVYSCMTRFLGGGAEHDGEWLGADSWDATRKIHVQGDVSWPNARFSVQTLNGVRKITGNGLPTGHTTGIFPIHPSDPAYRIDRNPNRIEARQVALNLPMLPEIAADAGCLPMGMVGITSGGVAIFNALDAAGRDAVAHEVQDHCNGHPQMSGQYHYHGISPCHAAENENNALIGYALDGFGIYSSRDESGKELSNADLDECHGRISRISWDGQRREMYHYVLTKEYPYTIGCFRGRLVSGSGEATNGEQPATGGPGFVPVGAASRLPPQEALDSCGVLSLGERCEFVSPRGDHVSGICRSPSGLKACVPDRMPAIR</sequence>
<dbReference type="InterPro" id="IPR025924">
    <property type="entry name" value="YHYH_dom"/>
</dbReference>
<evidence type="ECO:0000313" key="2">
    <source>
        <dbReference type="EMBL" id="QFY43407.1"/>
    </source>
</evidence>
<dbReference type="InParanoid" id="A0A5Q0BMT3"/>
<dbReference type="OrthoDB" id="9796530at2"/>
<protein>
    <submittedName>
        <fullName evidence="2">YHYH protein</fullName>
    </submittedName>
</protein>
<dbReference type="EMBL" id="CP044205">
    <property type="protein sequence ID" value="QFY43407.1"/>
    <property type="molecule type" value="Genomic_DNA"/>
</dbReference>
<evidence type="ECO:0000259" key="1">
    <source>
        <dbReference type="Pfam" id="PF14240"/>
    </source>
</evidence>
<dbReference type="KEGG" id="mmob:F6R98_12930"/>
<dbReference type="Proteomes" id="UP000325755">
    <property type="component" value="Chromosome"/>
</dbReference>
<evidence type="ECO:0000313" key="3">
    <source>
        <dbReference type="Proteomes" id="UP000325755"/>
    </source>
</evidence>
<dbReference type="PANTHER" id="PTHR30289:SF8">
    <property type="entry name" value="YHYH DOMAIN-CONTAINING PROTEIN"/>
    <property type="match status" value="1"/>
</dbReference>
<proteinExistence type="predicted"/>
<dbReference type="Pfam" id="PF14240">
    <property type="entry name" value="YHYH"/>
    <property type="match status" value="1"/>
</dbReference>
<dbReference type="AlphaFoldDB" id="A0A5Q0BMT3"/>
<keyword evidence="3" id="KW-1185">Reference proteome</keyword>
<accession>A0A5Q0BMT3</accession>
<feature type="domain" description="YHYH" evidence="1">
    <location>
        <begin position="185"/>
        <end position="275"/>
    </location>
</feature>
<name>A0A5Q0BMT3_9GAMM</name>
<dbReference type="PANTHER" id="PTHR30289">
    <property type="entry name" value="UNCHARACTERIZED PROTEIN YBCL-RELATED"/>
    <property type="match status" value="1"/>
</dbReference>
<organism evidence="2 3">
    <name type="scientific">Candidatus Methylospira mobilis</name>
    <dbReference type="NCBI Taxonomy" id="1808979"/>
    <lineage>
        <taxon>Bacteria</taxon>
        <taxon>Pseudomonadati</taxon>
        <taxon>Pseudomonadota</taxon>
        <taxon>Gammaproteobacteria</taxon>
        <taxon>Methylococcales</taxon>
        <taxon>Methylococcaceae</taxon>
        <taxon>Candidatus Methylospira</taxon>
    </lineage>
</organism>
<reference evidence="2 3" key="1">
    <citation type="submission" date="2019-09" db="EMBL/GenBank/DDBJ databases">
        <title>Ecophysiology of the spiral-shaped methanotroph Methylospira mobilis as revealed by the complete genome sequence.</title>
        <authorList>
            <person name="Oshkin I.Y."/>
            <person name="Dedysh S.N."/>
            <person name="Miroshnikov K."/>
            <person name="Danilova O.V."/>
            <person name="Hakobyan A."/>
            <person name="Liesack W."/>
        </authorList>
    </citation>
    <scope>NUCLEOTIDE SEQUENCE [LARGE SCALE GENOMIC DNA]</scope>
    <source>
        <strain evidence="2 3">Shm1</strain>
    </source>
</reference>